<accession>A0A1G2D123</accession>
<feature type="region of interest" description="Disordered" evidence="1">
    <location>
        <begin position="1"/>
        <end position="35"/>
    </location>
</feature>
<dbReference type="SUPFAM" id="SSF109604">
    <property type="entry name" value="HD-domain/PDEase-like"/>
    <property type="match status" value="1"/>
</dbReference>
<gene>
    <name evidence="3" type="ORF">A3D65_03105</name>
</gene>
<reference evidence="3 4" key="1">
    <citation type="journal article" date="2016" name="Nat. Commun.">
        <title>Thousands of microbial genomes shed light on interconnected biogeochemical processes in an aquifer system.</title>
        <authorList>
            <person name="Anantharaman K."/>
            <person name="Brown C.T."/>
            <person name="Hug L.A."/>
            <person name="Sharon I."/>
            <person name="Castelle C.J."/>
            <person name="Probst A.J."/>
            <person name="Thomas B.C."/>
            <person name="Singh A."/>
            <person name="Wilkins M.J."/>
            <person name="Karaoz U."/>
            <person name="Brodie E.L."/>
            <person name="Williams K.H."/>
            <person name="Hubbard S.S."/>
            <person name="Banfield J.F."/>
        </authorList>
    </citation>
    <scope>NUCLEOTIDE SEQUENCE [LARGE SCALE GENOMIC DNA]</scope>
</reference>
<dbReference type="EMBL" id="MHLL01000065">
    <property type="protein sequence ID" value="OGZ07217.1"/>
    <property type="molecule type" value="Genomic_DNA"/>
</dbReference>
<evidence type="ECO:0000313" key="3">
    <source>
        <dbReference type="EMBL" id="OGZ07217.1"/>
    </source>
</evidence>
<dbReference type="SMART" id="SM00471">
    <property type="entry name" value="HDc"/>
    <property type="match status" value="1"/>
</dbReference>
<dbReference type="InterPro" id="IPR003607">
    <property type="entry name" value="HD/PDEase_dom"/>
</dbReference>
<dbReference type="STRING" id="1798661.A3D65_03105"/>
<evidence type="ECO:0000259" key="2">
    <source>
        <dbReference type="SMART" id="SM00471"/>
    </source>
</evidence>
<sequence length="410" mass="46262">MKNMRKETKPDDHQPRIAQAEGISEEKVERRKQAETITEAGSYERILEEFAKAPGLLEEMTEDLKRREAFLITEAPYLSEGDWRILTCLELFDRATFEHCERTWGLAKEKLEGDPPVALFHELLAKEGASVESVLRACLLHDCGKMCLDKKILNDAHTDGEWKIANERFCGRMYGPDERERKIAELDVYVGEHPAHRAIHRVPYKALADLDEEGRQAVEELQAKGVDVSLPLADIIATHQKRSGETLGLENADDSAVVLVENHHPGGPVSEEQYPAAISIVRTGVTLSTEMSHAIDILRLSDIYDAYHSARVYKPGHPSFAALEYLLCEADRGVIDKTVAEAWVKDSVGDLDQEGYFTNFAEYVEQAEIEGFRSESELLALQQQFEEERVAHEKLCDRRIIESASCIVTK</sequence>
<feature type="compositionally biased region" description="Basic and acidic residues" evidence="1">
    <location>
        <begin position="1"/>
        <end position="15"/>
    </location>
</feature>
<name>A0A1G2D123_9BACT</name>
<comment type="caution">
    <text evidence="3">The sequence shown here is derived from an EMBL/GenBank/DDBJ whole genome shotgun (WGS) entry which is preliminary data.</text>
</comment>
<organism evidence="3 4">
    <name type="scientific">Candidatus Lloydbacteria bacterium RIFCSPHIGHO2_02_FULL_50_13</name>
    <dbReference type="NCBI Taxonomy" id="1798661"/>
    <lineage>
        <taxon>Bacteria</taxon>
        <taxon>Candidatus Lloydiibacteriota</taxon>
    </lineage>
</organism>
<proteinExistence type="predicted"/>
<dbReference type="AlphaFoldDB" id="A0A1G2D123"/>
<dbReference type="Gene3D" id="1.10.3210.10">
    <property type="entry name" value="Hypothetical protein af1432"/>
    <property type="match status" value="2"/>
</dbReference>
<protein>
    <recommendedName>
        <fullName evidence="2">HD/PDEase domain-containing protein</fullName>
    </recommendedName>
</protein>
<feature type="compositionally biased region" description="Basic and acidic residues" evidence="1">
    <location>
        <begin position="24"/>
        <end position="34"/>
    </location>
</feature>
<dbReference type="Proteomes" id="UP000177996">
    <property type="component" value="Unassembled WGS sequence"/>
</dbReference>
<feature type="domain" description="HD/PDEase" evidence="2">
    <location>
        <begin position="92"/>
        <end position="316"/>
    </location>
</feature>
<evidence type="ECO:0000256" key="1">
    <source>
        <dbReference type="SAM" id="MobiDB-lite"/>
    </source>
</evidence>
<evidence type="ECO:0000313" key="4">
    <source>
        <dbReference type="Proteomes" id="UP000177996"/>
    </source>
</evidence>